<evidence type="ECO:0000313" key="3">
    <source>
        <dbReference type="EMBL" id="KAF0025937.1"/>
    </source>
</evidence>
<feature type="compositionally biased region" description="Low complexity" evidence="1">
    <location>
        <begin position="219"/>
        <end position="229"/>
    </location>
</feature>
<dbReference type="AlphaFoldDB" id="A0A6A4RZC1"/>
<evidence type="ECO:0000256" key="2">
    <source>
        <dbReference type="SAM" id="SignalP"/>
    </source>
</evidence>
<dbReference type="EMBL" id="VEVO01000020">
    <property type="protein sequence ID" value="KAF0025937.1"/>
    <property type="molecule type" value="Genomic_DNA"/>
</dbReference>
<feature type="region of interest" description="Disordered" evidence="1">
    <location>
        <begin position="185"/>
        <end position="247"/>
    </location>
</feature>
<feature type="region of interest" description="Disordered" evidence="1">
    <location>
        <begin position="130"/>
        <end position="164"/>
    </location>
</feature>
<proteinExistence type="predicted"/>
<feature type="signal peptide" evidence="2">
    <location>
        <begin position="1"/>
        <end position="22"/>
    </location>
</feature>
<evidence type="ECO:0000313" key="4">
    <source>
        <dbReference type="Proteomes" id="UP000438429"/>
    </source>
</evidence>
<accession>A0A6A4RZC1</accession>
<comment type="caution">
    <text evidence="3">The sequence shown here is derived from an EMBL/GenBank/DDBJ whole genome shotgun (WGS) entry which is preliminary data.</text>
</comment>
<dbReference type="Proteomes" id="UP000438429">
    <property type="component" value="Unassembled WGS sequence"/>
</dbReference>
<gene>
    <name evidence="3" type="ORF">F2P81_022818</name>
</gene>
<keyword evidence="2" id="KW-0732">Signal</keyword>
<reference evidence="3 4" key="1">
    <citation type="submission" date="2019-06" db="EMBL/GenBank/DDBJ databases">
        <title>Draft genomes of female and male turbot (Scophthalmus maximus).</title>
        <authorList>
            <person name="Xu H."/>
            <person name="Xu X.-W."/>
            <person name="Shao C."/>
            <person name="Chen S."/>
        </authorList>
    </citation>
    <scope>NUCLEOTIDE SEQUENCE [LARGE SCALE GENOMIC DNA]</scope>
    <source>
        <strain evidence="3">Ysfricsl-2016a</strain>
        <tissue evidence="3">Blood</tissue>
    </source>
</reference>
<protein>
    <submittedName>
        <fullName evidence="3">Uncharacterized protein</fullName>
    </submittedName>
</protein>
<feature type="compositionally biased region" description="Polar residues" evidence="1">
    <location>
        <begin position="137"/>
        <end position="160"/>
    </location>
</feature>
<sequence length="297" mass="31603">MESGLSLRVSWTCLLLISSAVGFPAKEGYRYPYAATWSSSGGPGASRPPLASLLQESFAGDQQLEAASQQSSSPSSEAAPVAYSPGYVPYGFIMSYGSSSEEPSSAPEVPVQSPGYVGVPLVSWEETPSLFVPPQPGSGSSEHNNMASTREASSPKSEASQFVPLGVSDPSSIAHAFERYSRVASAPYGNPSTAGSAPEEQPEGRPSSSMYDLRERLASPDFPDFSFFDRTVEAPQGETSPLPPSSYIIQSRNGFLQAREVLSHMKYSPWYPQPPVFPYDAPSKLPPMTGPKGGKTV</sequence>
<name>A0A6A4RZC1_SCOMX</name>
<evidence type="ECO:0000256" key="1">
    <source>
        <dbReference type="SAM" id="MobiDB-lite"/>
    </source>
</evidence>
<organism evidence="3 4">
    <name type="scientific">Scophthalmus maximus</name>
    <name type="common">Turbot</name>
    <name type="synonym">Psetta maxima</name>
    <dbReference type="NCBI Taxonomy" id="52904"/>
    <lineage>
        <taxon>Eukaryota</taxon>
        <taxon>Metazoa</taxon>
        <taxon>Chordata</taxon>
        <taxon>Craniata</taxon>
        <taxon>Vertebrata</taxon>
        <taxon>Euteleostomi</taxon>
        <taxon>Actinopterygii</taxon>
        <taxon>Neopterygii</taxon>
        <taxon>Teleostei</taxon>
        <taxon>Neoteleostei</taxon>
        <taxon>Acanthomorphata</taxon>
        <taxon>Carangaria</taxon>
        <taxon>Pleuronectiformes</taxon>
        <taxon>Pleuronectoidei</taxon>
        <taxon>Scophthalmidae</taxon>
        <taxon>Scophthalmus</taxon>
    </lineage>
</organism>
<feature type="chain" id="PRO_5025638775" evidence="2">
    <location>
        <begin position="23"/>
        <end position="297"/>
    </location>
</feature>